<name>J3P720_GAET3</name>
<dbReference type="PANTHER" id="PTHR38847">
    <property type="match status" value="1"/>
</dbReference>
<evidence type="ECO:0000256" key="1">
    <source>
        <dbReference type="SAM" id="MobiDB-lite"/>
    </source>
</evidence>
<dbReference type="Pfam" id="PF14273">
    <property type="entry name" value="DUF4360"/>
    <property type="match status" value="1"/>
</dbReference>
<dbReference type="GeneID" id="20349775"/>
<evidence type="ECO:0000313" key="4">
    <source>
        <dbReference type="EnsemblFungi" id="EJT72451"/>
    </source>
</evidence>
<dbReference type="VEuPathDB" id="FungiDB:GGTG_09317"/>
<dbReference type="Proteomes" id="UP000006039">
    <property type="component" value="Unassembled WGS sequence"/>
</dbReference>
<dbReference type="AlphaFoldDB" id="J3P720"/>
<proteinExistence type="predicted"/>
<dbReference type="OrthoDB" id="3786236at2759"/>
<reference evidence="4" key="5">
    <citation type="submission" date="2018-04" db="UniProtKB">
        <authorList>
            <consortium name="EnsemblFungi"/>
        </authorList>
    </citation>
    <scope>IDENTIFICATION</scope>
    <source>
        <strain evidence="4">R3-111a-1</strain>
    </source>
</reference>
<reference evidence="3" key="2">
    <citation type="submission" date="2010-07" db="EMBL/GenBank/DDBJ databases">
        <authorList>
            <consortium name="The Broad Institute Genome Sequencing Platform"/>
            <consortium name="Broad Institute Genome Sequencing Center for Infectious Disease"/>
            <person name="Ma L.-J."/>
            <person name="Dead R."/>
            <person name="Young S."/>
            <person name="Zeng Q."/>
            <person name="Koehrsen M."/>
            <person name="Alvarado L."/>
            <person name="Berlin A."/>
            <person name="Chapman S.B."/>
            <person name="Chen Z."/>
            <person name="Freedman E."/>
            <person name="Gellesch M."/>
            <person name="Goldberg J."/>
            <person name="Griggs A."/>
            <person name="Gujja S."/>
            <person name="Heilman E.R."/>
            <person name="Heiman D."/>
            <person name="Hepburn T."/>
            <person name="Howarth C."/>
            <person name="Jen D."/>
            <person name="Larson L."/>
            <person name="Mehta T."/>
            <person name="Neiman D."/>
            <person name="Pearson M."/>
            <person name="Roberts A."/>
            <person name="Saif S."/>
            <person name="Shea T."/>
            <person name="Shenoy N."/>
            <person name="Sisk P."/>
            <person name="Stolte C."/>
            <person name="Sykes S."/>
            <person name="Walk T."/>
            <person name="White J."/>
            <person name="Yandava C."/>
            <person name="Haas B."/>
            <person name="Nusbaum C."/>
            <person name="Birren B."/>
        </authorList>
    </citation>
    <scope>NUCLEOTIDE SEQUENCE</scope>
    <source>
        <strain evidence="3">R3-111a-1</strain>
    </source>
</reference>
<organism evidence="3">
    <name type="scientific">Gaeumannomyces tritici (strain R3-111a-1)</name>
    <name type="common">Wheat and barley take-all root rot fungus</name>
    <name type="synonym">Gaeumannomyces graminis var. tritici</name>
    <dbReference type="NCBI Taxonomy" id="644352"/>
    <lineage>
        <taxon>Eukaryota</taxon>
        <taxon>Fungi</taxon>
        <taxon>Dikarya</taxon>
        <taxon>Ascomycota</taxon>
        <taxon>Pezizomycotina</taxon>
        <taxon>Sordariomycetes</taxon>
        <taxon>Sordariomycetidae</taxon>
        <taxon>Magnaporthales</taxon>
        <taxon>Magnaporthaceae</taxon>
        <taxon>Gaeumannomyces</taxon>
    </lineage>
</organism>
<evidence type="ECO:0000256" key="2">
    <source>
        <dbReference type="SAM" id="SignalP"/>
    </source>
</evidence>
<dbReference type="EMBL" id="GL385399">
    <property type="protein sequence ID" value="EJT72451.1"/>
    <property type="molecule type" value="Genomic_DNA"/>
</dbReference>
<keyword evidence="2" id="KW-0732">Signal</keyword>
<evidence type="ECO:0000313" key="3">
    <source>
        <dbReference type="EMBL" id="EJT72451.1"/>
    </source>
</evidence>
<dbReference type="PANTHER" id="PTHR38847:SF1">
    <property type="entry name" value="PSEUDOURIDINE SYNTHASE RSUA_RLUA-LIKE DOMAIN-CONTAINING PROTEIN"/>
    <property type="match status" value="1"/>
</dbReference>
<reference evidence="3" key="3">
    <citation type="submission" date="2010-09" db="EMBL/GenBank/DDBJ databases">
        <title>Annotation of Gaeumannomyces graminis var. tritici R3-111a-1.</title>
        <authorList>
            <consortium name="The Broad Institute Genome Sequencing Platform"/>
            <person name="Ma L.-J."/>
            <person name="Dead R."/>
            <person name="Young S.K."/>
            <person name="Zeng Q."/>
            <person name="Gargeya S."/>
            <person name="Fitzgerald M."/>
            <person name="Haas B."/>
            <person name="Abouelleil A."/>
            <person name="Alvarado L."/>
            <person name="Arachchi H.M."/>
            <person name="Berlin A."/>
            <person name="Brown A."/>
            <person name="Chapman S.B."/>
            <person name="Chen Z."/>
            <person name="Dunbar C."/>
            <person name="Freedman E."/>
            <person name="Gearin G."/>
            <person name="Gellesch M."/>
            <person name="Goldberg J."/>
            <person name="Griggs A."/>
            <person name="Gujja S."/>
            <person name="Heiman D."/>
            <person name="Howarth C."/>
            <person name="Larson L."/>
            <person name="Lui A."/>
            <person name="MacDonald P.J.P."/>
            <person name="Mehta T."/>
            <person name="Montmayeur A."/>
            <person name="Murphy C."/>
            <person name="Neiman D."/>
            <person name="Pearson M."/>
            <person name="Priest M."/>
            <person name="Roberts A."/>
            <person name="Saif S."/>
            <person name="Shea T."/>
            <person name="Shenoy N."/>
            <person name="Sisk P."/>
            <person name="Stolte C."/>
            <person name="Sykes S."/>
            <person name="Yandava C."/>
            <person name="Wortman J."/>
            <person name="Nusbaum C."/>
            <person name="Birren B."/>
        </authorList>
    </citation>
    <scope>NUCLEOTIDE SEQUENCE</scope>
    <source>
        <strain evidence="3">R3-111a-1</strain>
    </source>
</reference>
<feature type="signal peptide" evidence="2">
    <location>
        <begin position="1"/>
        <end position="20"/>
    </location>
</feature>
<feature type="compositionally biased region" description="Low complexity" evidence="1">
    <location>
        <begin position="20"/>
        <end position="38"/>
    </location>
</feature>
<reference evidence="4" key="4">
    <citation type="journal article" date="2015" name="G3 (Bethesda)">
        <title>Genome sequences of three phytopathogenic species of the Magnaporthaceae family of fungi.</title>
        <authorList>
            <person name="Okagaki L.H."/>
            <person name="Nunes C.C."/>
            <person name="Sailsbery J."/>
            <person name="Clay B."/>
            <person name="Brown D."/>
            <person name="John T."/>
            <person name="Oh Y."/>
            <person name="Young N."/>
            <person name="Fitzgerald M."/>
            <person name="Haas B.J."/>
            <person name="Zeng Q."/>
            <person name="Young S."/>
            <person name="Adiconis X."/>
            <person name="Fan L."/>
            <person name="Levin J.Z."/>
            <person name="Mitchell T.K."/>
            <person name="Okubara P.A."/>
            <person name="Farman M.L."/>
            <person name="Kohn L.M."/>
            <person name="Birren B."/>
            <person name="Ma L.-J."/>
            <person name="Dean R.A."/>
        </authorList>
    </citation>
    <scope>NUCLEOTIDE SEQUENCE</scope>
    <source>
        <strain evidence="4">R3-111a-1</strain>
    </source>
</reference>
<dbReference type="HOGENOM" id="CLU_090711_0_0_1"/>
<reference evidence="5" key="1">
    <citation type="submission" date="2010-07" db="EMBL/GenBank/DDBJ databases">
        <title>The genome sequence of Gaeumannomyces graminis var. tritici strain R3-111a-1.</title>
        <authorList>
            <consortium name="The Broad Institute Genome Sequencing Platform"/>
            <person name="Ma L.-J."/>
            <person name="Dead R."/>
            <person name="Young S."/>
            <person name="Zeng Q."/>
            <person name="Koehrsen M."/>
            <person name="Alvarado L."/>
            <person name="Berlin A."/>
            <person name="Chapman S.B."/>
            <person name="Chen Z."/>
            <person name="Freedman E."/>
            <person name="Gellesch M."/>
            <person name="Goldberg J."/>
            <person name="Griggs A."/>
            <person name="Gujja S."/>
            <person name="Heilman E.R."/>
            <person name="Heiman D."/>
            <person name="Hepburn T."/>
            <person name="Howarth C."/>
            <person name="Jen D."/>
            <person name="Larson L."/>
            <person name="Mehta T."/>
            <person name="Neiman D."/>
            <person name="Pearson M."/>
            <person name="Roberts A."/>
            <person name="Saif S."/>
            <person name="Shea T."/>
            <person name="Shenoy N."/>
            <person name="Sisk P."/>
            <person name="Stolte C."/>
            <person name="Sykes S."/>
            <person name="Walk T."/>
            <person name="White J."/>
            <person name="Yandava C."/>
            <person name="Haas B."/>
            <person name="Nusbaum C."/>
            <person name="Birren B."/>
        </authorList>
    </citation>
    <scope>NUCLEOTIDE SEQUENCE [LARGE SCALE GENOMIC DNA]</scope>
    <source>
        <strain evidence="5">R3-111a-1</strain>
    </source>
</reference>
<evidence type="ECO:0000313" key="5">
    <source>
        <dbReference type="Proteomes" id="UP000006039"/>
    </source>
</evidence>
<accession>J3P720</accession>
<keyword evidence="5" id="KW-1185">Reference proteome</keyword>
<feature type="chain" id="PRO_5015094954" description="Secreted protein" evidence="2">
    <location>
        <begin position="21"/>
        <end position="214"/>
    </location>
</feature>
<evidence type="ECO:0008006" key="6">
    <source>
        <dbReference type="Google" id="ProtNLM"/>
    </source>
</evidence>
<dbReference type="RefSeq" id="XP_009225425.1">
    <property type="nucleotide sequence ID" value="XM_009227161.1"/>
</dbReference>
<dbReference type="STRING" id="644352.J3P720"/>
<feature type="region of interest" description="Disordered" evidence="1">
    <location>
        <begin position="20"/>
        <end position="64"/>
    </location>
</feature>
<dbReference type="eggNOG" id="ENOG502SV77">
    <property type="taxonomic scope" value="Eukaryota"/>
</dbReference>
<dbReference type="InterPro" id="IPR025649">
    <property type="entry name" value="DUF4360"/>
</dbReference>
<dbReference type="EnsemblFungi" id="EJT72451">
    <property type="protein sequence ID" value="EJT72451"/>
    <property type="gene ID" value="GGTG_09317"/>
</dbReference>
<sequence>MTPLARLAALLAALAPLAAAAPSPHPSPADADAEAPPRWSDIKFSGSGCPQGHAPKLTSEDGSNSLEAPITLTFDGRFRASTAPDKTSRMSACQVHISTRGSGSKGWQLALSDVWAEGKGSLAPKASLEYYSTVFFSADAEKTQTLDGVLTNTKDSSISVPLEVHSSPGDKGLWSACSSDGHIANVIFRIVLPDKGTSNFEVSSEKLAFKWRRC</sequence>
<gene>
    <name evidence="4" type="primary">20349775</name>
    <name evidence="3" type="ORF">GGTG_09317</name>
</gene>
<protein>
    <recommendedName>
        <fullName evidence="6">Secreted protein</fullName>
    </recommendedName>
</protein>